<dbReference type="RefSeq" id="WP_024766046.1">
    <property type="nucleotide sequence ID" value="NZ_CP049141.1"/>
</dbReference>
<dbReference type="InterPro" id="IPR006197">
    <property type="entry name" value="Peptidase_S24_LexA"/>
</dbReference>
<evidence type="ECO:0000313" key="9">
    <source>
        <dbReference type="EMBL" id="QIE91116.1"/>
    </source>
</evidence>
<protein>
    <submittedName>
        <fullName evidence="9">Translesion error-prone DNA polymerase V autoproteolytic subunit</fullName>
        <ecNumber evidence="9">2.7.7.7</ecNumber>
    </submittedName>
</protein>
<evidence type="ECO:0000256" key="4">
    <source>
        <dbReference type="ARBA" id="ARBA00022813"/>
    </source>
</evidence>
<comment type="similarity">
    <text evidence="1 7">Belongs to the peptidase S24 family.</text>
</comment>
<dbReference type="CDD" id="cd06529">
    <property type="entry name" value="S24_LexA-like"/>
    <property type="match status" value="1"/>
</dbReference>
<dbReference type="InterPro" id="IPR036286">
    <property type="entry name" value="LexA/Signal_pep-like_sf"/>
</dbReference>
<keyword evidence="5" id="KW-0234">DNA repair</keyword>
<evidence type="ECO:0000256" key="7">
    <source>
        <dbReference type="RuleBase" id="RU003991"/>
    </source>
</evidence>
<dbReference type="Proteomes" id="UP000501063">
    <property type="component" value="Plasmid pPniHBP1_2"/>
</dbReference>
<keyword evidence="9" id="KW-0614">Plasmid</keyword>
<keyword evidence="9" id="KW-0548">Nucleotidyltransferase</keyword>
<evidence type="ECO:0000259" key="8">
    <source>
        <dbReference type="Pfam" id="PF00717"/>
    </source>
</evidence>
<dbReference type="GO" id="GO:0009432">
    <property type="term" value="P:SOS response"/>
    <property type="evidence" value="ECO:0007669"/>
    <property type="project" value="UniProtKB-KW"/>
</dbReference>
<dbReference type="Pfam" id="PF00717">
    <property type="entry name" value="Peptidase_S24"/>
    <property type="match status" value="1"/>
</dbReference>
<name>A0A6G6J6S3_PSENT</name>
<dbReference type="GO" id="GO:0003887">
    <property type="term" value="F:DNA-directed DNA polymerase activity"/>
    <property type="evidence" value="ECO:0007669"/>
    <property type="project" value="UniProtKB-EC"/>
</dbReference>
<dbReference type="GO" id="GO:0006281">
    <property type="term" value="P:DNA repair"/>
    <property type="evidence" value="ECO:0007669"/>
    <property type="project" value="UniProtKB-KW"/>
</dbReference>
<dbReference type="KEGG" id="pnt:G5B91_32690"/>
<sequence>MPLSLVASVSPSASPRKLPLCGQASCGFPSPAADYQTPDLSLDDLVGIRPTSSIFLLRAWGDSMREIGIFDGDVLVVDKAREAQPGDVVVAVVGAEFVVKTLVRDPEGKIMLAPANPAYRPLRLGDGEVLEVWGVCCWVLHGLLQR</sequence>
<evidence type="ECO:0000256" key="1">
    <source>
        <dbReference type="ARBA" id="ARBA00007484"/>
    </source>
</evidence>
<dbReference type="InterPro" id="IPR050077">
    <property type="entry name" value="LexA_repressor"/>
</dbReference>
<evidence type="ECO:0000313" key="10">
    <source>
        <dbReference type="Proteomes" id="UP000501063"/>
    </source>
</evidence>
<dbReference type="InterPro" id="IPR015927">
    <property type="entry name" value="Peptidase_S24_S26A/B/C"/>
</dbReference>
<dbReference type="Gene3D" id="2.10.109.10">
    <property type="entry name" value="Umud Fragment, subunit A"/>
    <property type="match status" value="1"/>
</dbReference>
<dbReference type="EMBL" id="CP049141">
    <property type="protein sequence ID" value="QIE91116.1"/>
    <property type="molecule type" value="Genomic_DNA"/>
</dbReference>
<dbReference type="SUPFAM" id="SSF51306">
    <property type="entry name" value="LexA/Signal peptidase"/>
    <property type="match status" value="1"/>
</dbReference>
<keyword evidence="6" id="KW-0742">SOS response</keyword>
<reference evidence="9 10" key="1">
    <citation type="submission" date="2020-02" db="EMBL/GenBank/DDBJ databases">
        <title>Integrative conjugative elements (ICEs) and plasmids drive adaptation of Pseudomonas nitroreducens strain HBP1 to wastewater environment.</title>
        <authorList>
            <person name="Sentchilo V."/>
            <person name="Carraro N."/>
            <person name="Bertelli C."/>
            <person name="van der Meer J.R."/>
        </authorList>
    </citation>
    <scope>NUCLEOTIDE SEQUENCE [LARGE SCALE GENOMIC DNA]</scope>
    <source>
        <strain evidence="9 10">HBP1</strain>
        <plasmid evidence="10">ppnihbp1_2</plasmid>
    </source>
</reference>
<dbReference type="GO" id="GO:0006355">
    <property type="term" value="P:regulation of DNA-templated transcription"/>
    <property type="evidence" value="ECO:0007669"/>
    <property type="project" value="InterPro"/>
</dbReference>
<geneLocation type="plasmid" evidence="10">
    <name>ppnihbp1_2</name>
</geneLocation>
<keyword evidence="9" id="KW-0808">Transferase</keyword>
<dbReference type="InterPro" id="IPR039418">
    <property type="entry name" value="LexA-like"/>
</dbReference>
<feature type="domain" description="Peptidase S24/S26A/S26B/S26C" evidence="8">
    <location>
        <begin position="19"/>
        <end position="136"/>
    </location>
</feature>
<keyword evidence="3 7" id="KW-0378">Hydrolase</keyword>
<evidence type="ECO:0000256" key="3">
    <source>
        <dbReference type="ARBA" id="ARBA00022801"/>
    </source>
</evidence>
<accession>A0A6G6J6S3</accession>
<dbReference type="PANTHER" id="PTHR33516:SF2">
    <property type="entry name" value="LEXA REPRESSOR-RELATED"/>
    <property type="match status" value="1"/>
</dbReference>
<dbReference type="EC" id="2.7.7.7" evidence="9"/>
<dbReference type="AlphaFoldDB" id="A0A6G6J6S3"/>
<keyword evidence="4 7" id="KW-0068">Autocatalytic cleavage</keyword>
<dbReference type="GO" id="GO:0003677">
    <property type="term" value="F:DNA binding"/>
    <property type="evidence" value="ECO:0007669"/>
    <property type="project" value="InterPro"/>
</dbReference>
<gene>
    <name evidence="9" type="primary">umuD</name>
    <name evidence="9" type="ORF">G5B91_32690</name>
</gene>
<dbReference type="NCBIfam" id="NF007621">
    <property type="entry name" value="PRK10276.1"/>
    <property type="match status" value="1"/>
</dbReference>
<evidence type="ECO:0000256" key="2">
    <source>
        <dbReference type="ARBA" id="ARBA00022763"/>
    </source>
</evidence>
<evidence type="ECO:0000256" key="5">
    <source>
        <dbReference type="ARBA" id="ARBA00023204"/>
    </source>
</evidence>
<dbReference type="GO" id="GO:0016787">
    <property type="term" value="F:hydrolase activity"/>
    <property type="evidence" value="ECO:0007669"/>
    <property type="project" value="UniProtKB-KW"/>
</dbReference>
<dbReference type="PRINTS" id="PR00726">
    <property type="entry name" value="LEXASERPTASE"/>
</dbReference>
<proteinExistence type="inferred from homology"/>
<dbReference type="PANTHER" id="PTHR33516">
    <property type="entry name" value="LEXA REPRESSOR"/>
    <property type="match status" value="1"/>
</dbReference>
<evidence type="ECO:0000256" key="6">
    <source>
        <dbReference type="ARBA" id="ARBA00023236"/>
    </source>
</evidence>
<organism evidence="9 10">
    <name type="scientific">Pseudomonas nitroreducens</name>
    <dbReference type="NCBI Taxonomy" id="46680"/>
    <lineage>
        <taxon>Bacteria</taxon>
        <taxon>Pseudomonadati</taxon>
        <taxon>Pseudomonadota</taxon>
        <taxon>Gammaproteobacteria</taxon>
        <taxon>Pseudomonadales</taxon>
        <taxon>Pseudomonadaceae</taxon>
        <taxon>Pseudomonas</taxon>
    </lineage>
</organism>
<keyword evidence="2" id="KW-0227">DNA damage</keyword>